<dbReference type="RefSeq" id="WP_103328413.1">
    <property type="nucleotide sequence ID" value="NZ_PPRD01000008.1"/>
</dbReference>
<dbReference type="Gene3D" id="3.40.1350.140">
    <property type="entry name" value="MepB-like"/>
    <property type="match status" value="1"/>
</dbReference>
<dbReference type="Proteomes" id="UP000298482">
    <property type="component" value="Unassembled WGS sequence"/>
</dbReference>
<keyword evidence="2" id="KW-1185">Reference proteome</keyword>
<organism evidence="1 2">
    <name type="scientific">Staphylococcus croceilyticus</name>
    <dbReference type="NCBI Taxonomy" id="319942"/>
    <lineage>
        <taxon>Bacteria</taxon>
        <taxon>Bacillati</taxon>
        <taxon>Bacillota</taxon>
        <taxon>Bacilli</taxon>
        <taxon>Bacillales</taxon>
        <taxon>Staphylococcaceae</taxon>
        <taxon>Staphylococcus</taxon>
    </lineage>
</organism>
<protein>
    <recommendedName>
        <fullName evidence="3">MepB protein</fullName>
    </recommendedName>
</protein>
<reference evidence="1 2" key="1">
    <citation type="submission" date="2019-04" db="EMBL/GenBank/DDBJ databases">
        <title>Genomic characterization of Staphylococcus petrasii strains.</title>
        <authorList>
            <person name="Vrbovska V."/>
            <person name="Kovarovic V."/>
            <person name="Maslanova I."/>
            <person name="Indrakova A."/>
            <person name="Petras P."/>
            <person name="Sedo O."/>
            <person name="Svec P."/>
            <person name="Fisarova L."/>
            <person name="Sedlacek I."/>
            <person name="Doskar J."/>
            <person name="Pantucek R."/>
        </authorList>
    </citation>
    <scope>NUCLEOTIDE SEQUENCE [LARGE SCALE GENOMIC DNA]</scope>
    <source>
        <strain evidence="1 2">CCM 8421</strain>
    </source>
</reference>
<name>A0ABY2KFR7_9STAP</name>
<proteinExistence type="predicted"/>
<dbReference type="InterPro" id="IPR038231">
    <property type="entry name" value="MepB-like_sf"/>
</dbReference>
<evidence type="ECO:0000313" key="2">
    <source>
        <dbReference type="Proteomes" id="UP000298482"/>
    </source>
</evidence>
<dbReference type="InterPro" id="IPR011235">
    <property type="entry name" value="MepB-like"/>
</dbReference>
<dbReference type="PIRSF" id="PIRSF032285">
    <property type="entry name" value="UCP032285"/>
    <property type="match status" value="1"/>
</dbReference>
<comment type="caution">
    <text evidence="1">The sequence shown here is derived from an EMBL/GenBank/DDBJ whole genome shotgun (WGS) entry which is preliminary data.</text>
</comment>
<sequence length="152" mass="17867">MGSIESFQSYKLLKQIFSNSEASYEIQQWNQQYEAIEIETSNGIFISRLAQKTPNKNGFFFAIWKKDENNKNEPYEVKDIHDALIVNIVDAHKSGQFIFPKDVLLDKGILKSDNYKGKMALRVYAPWETELNKTAIKTQQWQCDYFKEMEHE</sequence>
<accession>A0ABY2KFR7</accession>
<dbReference type="EMBL" id="SRJF01000001">
    <property type="protein sequence ID" value="TGA80912.1"/>
    <property type="molecule type" value="Genomic_DNA"/>
</dbReference>
<evidence type="ECO:0008006" key="3">
    <source>
        <dbReference type="Google" id="ProtNLM"/>
    </source>
</evidence>
<dbReference type="Pfam" id="PF08877">
    <property type="entry name" value="MepB-like"/>
    <property type="match status" value="1"/>
</dbReference>
<evidence type="ECO:0000313" key="1">
    <source>
        <dbReference type="EMBL" id="TGA80912.1"/>
    </source>
</evidence>
<gene>
    <name evidence="1" type="ORF">E2556_00920</name>
</gene>